<dbReference type="InterPro" id="IPR050626">
    <property type="entry name" value="Peptidase_M16"/>
</dbReference>
<feature type="non-terminal residue" evidence="8">
    <location>
        <position position="409"/>
    </location>
</feature>
<dbReference type="GO" id="GO:0008237">
    <property type="term" value="F:metallopeptidase activity"/>
    <property type="evidence" value="ECO:0007669"/>
    <property type="project" value="UniProtKB-KW"/>
</dbReference>
<dbReference type="InterPro" id="IPR011249">
    <property type="entry name" value="Metalloenz_LuxS/M16"/>
</dbReference>
<organism evidence="8 9">
    <name type="scientific">Polarella glacialis</name>
    <name type="common">Dinoflagellate</name>
    <dbReference type="NCBI Taxonomy" id="89957"/>
    <lineage>
        <taxon>Eukaryota</taxon>
        <taxon>Sar</taxon>
        <taxon>Alveolata</taxon>
        <taxon>Dinophyceae</taxon>
        <taxon>Suessiales</taxon>
        <taxon>Suessiaceae</taxon>
        <taxon>Polarella</taxon>
    </lineage>
</organism>
<evidence type="ECO:0000256" key="4">
    <source>
        <dbReference type="ARBA" id="ARBA00022833"/>
    </source>
</evidence>
<evidence type="ECO:0000256" key="1">
    <source>
        <dbReference type="ARBA" id="ARBA00007261"/>
    </source>
</evidence>
<keyword evidence="2" id="KW-0645">Protease</keyword>
<evidence type="ECO:0000256" key="3">
    <source>
        <dbReference type="ARBA" id="ARBA00022801"/>
    </source>
</evidence>
<dbReference type="EMBL" id="CAJNNV010025489">
    <property type="protein sequence ID" value="CAE8614750.1"/>
    <property type="molecule type" value="Genomic_DNA"/>
</dbReference>
<feature type="domain" description="Peptidase M16 C-terminal" evidence="7">
    <location>
        <begin position="94"/>
        <end position="307"/>
    </location>
</feature>
<dbReference type="PANTHER" id="PTHR43690">
    <property type="entry name" value="NARDILYSIN"/>
    <property type="match status" value="1"/>
</dbReference>
<evidence type="ECO:0000313" key="8">
    <source>
        <dbReference type="EMBL" id="CAE8614750.1"/>
    </source>
</evidence>
<accession>A0A813FR74</accession>
<reference evidence="8" key="1">
    <citation type="submission" date="2021-02" db="EMBL/GenBank/DDBJ databases">
        <authorList>
            <person name="Dougan E. K."/>
            <person name="Rhodes N."/>
            <person name="Thang M."/>
            <person name="Chan C."/>
        </authorList>
    </citation>
    <scope>NUCLEOTIDE SEQUENCE</scope>
</reference>
<dbReference type="GO" id="GO:0006508">
    <property type="term" value="P:proteolysis"/>
    <property type="evidence" value="ECO:0007669"/>
    <property type="project" value="UniProtKB-KW"/>
</dbReference>
<evidence type="ECO:0000256" key="5">
    <source>
        <dbReference type="ARBA" id="ARBA00023049"/>
    </source>
</evidence>
<evidence type="ECO:0000259" key="6">
    <source>
        <dbReference type="Pfam" id="PF00675"/>
    </source>
</evidence>
<dbReference type="Pfam" id="PF00675">
    <property type="entry name" value="Peptidase_M16"/>
    <property type="match status" value="1"/>
</dbReference>
<dbReference type="Gene3D" id="3.30.830.10">
    <property type="entry name" value="Metalloenzyme, LuxS/M16 peptidase-like"/>
    <property type="match status" value="2"/>
</dbReference>
<evidence type="ECO:0000313" key="9">
    <source>
        <dbReference type="Proteomes" id="UP000654075"/>
    </source>
</evidence>
<keyword evidence="3" id="KW-0378">Hydrolase</keyword>
<evidence type="ECO:0000259" key="7">
    <source>
        <dbReference type="Pfam" id="PF05193"/>
    </source>
</evidence>
<evidence type="ECO:0000256" key="2">
    <source>
        <dbReference type="ARBA" id="ARBA00022670"/>
    </source>
</evidence>
<dbReference type="OrthoDB" id="952271at2759"/>
<comment type="similarity">
    <text evidence="1">Belongs to the peptidase M16 family.</text>
</comment>
<comment type="caution">
    <text evidence="8">The sequence shown here is derived from an EMBL/GenBank/DDBJ whole genome shotgun (WGS) entry which is preliminary data.</text>
</comment>
<keyword evidence="9" id="KW-1185">Reference proteome</keyword>
<dbReference type="Pfam" id="PF05193">
    <property type="entry name" value="Peptidase_M16_C"/>
    <property type="match status" value="1"/>
</dbReference>
<dbReference type="Proteomes" id="UP000654075">
    <property type="component" value="Unassembled WGS sequence"/>
</dbReference>
<dbReference type="InterPro" id="IPR007863">
    <property type="entry name" value="Peptidase_M16_C"/>
</dbReference>
<dbReference type="OMA" id="SEWIRCC"/>
<keyword evidence="5" id="KW-0482">Metalloprotease</keyword>
<gene>
    <name evidence="8" type="ORF">PGLA1383_LOCUS32472</name>
</gene>
<dbReference type="AlphaFoldDB" id="A0A813FR74"/>
<protein>
    <recommendedName>
        <fullName evidence="10">Mitochondrial-processing peptidase subunit beta</fullName>
    </recommendedName>
</protein>
<sequence>MTSNACTDFNHTVYHISMDSQHMSRGLEALADIGFTPAFRAERVEKERAAVLSEAQMVNDCTYRLQTQIIGAVHSDNRIHTRFPIGLEAQIAKWSVEQLRSFHRKWYVPENATLYIIGDVDEEGVRAEVEQAFGGFSRVNKAEGGPWDMDATSLFRPAIEGRQPILHSYVQPSGFDGNLFGVPGLKEWSRDLNVSISQNELMQGMQVCWAAKMPLLAARTTEDLAAWLCTRLVVEAVRLRLQARWRAGAVPCQLHSYDSYREGVALTSLTMMTEPNRWRDTCEEVMQEVLAISSYGFGQEELELARRMSLDRVEEVARAQPWALMGTLYGYDAAGTSREVVDALIASSPCGHLLTDACSFSAALKKASEEIDLAKLNATTRSLLGHFGGSVGGGPEGARGTIAVTCPSA</sequence>
<name>A0A813FR74_POLGL</name>
<dbReference type="SUPFAM" id="SSF63411">
    <property type="entry name" value="LuxS/MPP-like metallohydrolase"/>
    <property type="match status" value="1"/>
</dbReference>
<keyword evidence="4" id="KW-0862">Zinc</keyword>
<feature type="domain" description="Peptidase M16 N-terminal" evidence="6">
    <location>
        <begin position="2"/>
        <end position="79"/>
    </location>
</feature>
<dbReference type="GO" id="GO:0046872">
    <property type="term" value="F:metal ion binding"/>
    <property type="evidence" value="ECO:0007669"/>
    <property type="project" value="InterPro"/>
</dbReference>
<dbReference type="InterPro" id="IPR011765">
    <property type="entry name" value="Pept_M16_N"/>
</dbReference>
<proteinExistence type="inferred from homology"/>
<evidence type="ECO:0008006" key="10">
    <source>
        <dbReference type="Google" id="ProtNLM"/>
    </source>
</evidence>
<dbReference type="PANTHER" id="PTHR43690:SF33">
    <property type="entry name" value="STROMAL PROCESSING PEPTIDASE, CHLOROPLASTIC"/>
    <property type="match status" value="1"/>
</dbReference>